<dbReference type="EMBL" id="AJJU01000002">
    <property type="protein sequence ID" value="EID76613.1"/>
    <property type="molecule type" value="Genomic_DNA"/>
</dbReference>
<dbReference type="STRING" id="946077.W5A_01280"/>
<keyword evidence="2" id="KW-1185">Reference proteome</keyword>
<gene>
    <name evidence="1" type="ORF">W5A_01280</name>
</gene>
<sequence>MKNQVLFVFIKVRKAICYLKSCLLKEERIFFLKKGIPKGRVFTFKTVIRVNLNLKKYETIKNKLISLNGNRNIFV</sequence>
<name>I0WJP7_9FLAO</name>
<dbReference type="Proteomes" id="UP000005938">
    <property type="component" value="Unassembled WGS sequence"/>
</dbReference>
<organism evidence="1 2">
    <name type="scientific">Imtechella halotolerans K1</name>
    <dbReference type="NCBI Taxonomy" id="946077"/>
    <lineage>
        <taxon>Bacteria</taxon>
        <taxon>Pseudomonadati</taxon>
        <taxon>Bacteroidota</taxon>
        <taxon>Flavobacteriia</taxon>
        <taxon>Flavobacteriales</taxon>
        <taxon>Flavobacteriaceae</taxon>
        <taxon>Imtechella</taxon>
    </lineage>
</organism>
<evidence type="ECO:0000313" key="1">
    <source>
        <dbReference type="EMBL" id="EID76613.1"/>
    </source>
</evidence>
<comment type="caution">
    <text evidence="1">The sequence shown here is derived from an EMBL/GenBank/DDBJ whole genome shotgun (WGS) entry which is preliminary data.</text>
</comment>
<reference evidence="1 2" key="1">
    <citation type="journal article" date="2012" name="J. Bacteriol.">
        <title>Genome Sequence of the Halotolerant Bacterium Imtechella halotolerans K1T.</title>
        <authorList>
            <person name="Kumar S."/>
            <person name="Vikram S."/>
            <person name="Subramanian S."/>
            <person name="Raghava G.P."/>
            <person name="Pinnaka A.K."/>
        </authorList>
    </citation>
    <scope>NUCLEOTIDE SEQUENCE [LARGE SCALE GENOMIC DNA]</scope>
    <source>
        <strain evidence="1 2">K1</strain>
    </source>
</reference>
<evidence type="ECO:0000313" key="2">
    <source>
        <dbReference type="Proteomes" id="UP000005938"/>
    </source>
</evidence>
<proteinExistence type="predicted"/>
<accession>I0WJP7</accession>
<dbReference type="AlphaFoldDB" id="I0WJP7"/>
<protein>
    <submittedName>
        <fullName evidence="1">Uncharacterized protein</fullName>
    </submittedName>
</protein>